<feature type="region of interest" description="Disordered" evidence="7">
    <location>
        <begin position="188"/>
        <end position="214"/>
    </location>
</feature>
<feature type="zinc finger region" description="C3H1-type" evidence="6">
    <location>
        <begin position="6"/>
        <end position="35"/>
    </location>
</feature>
<keyword evidence="2" id="KW-0677">Repeat</keyword>
<reference evidence="9" key="1">
    <citation type="submission" date="2023-07" db="EMBL/GenBank/DDBJ databases">
        <title>draft genome sequence of fig (Ficus carica).</title>
        <authorList>
            <person name="Takahashi T."/>
            <person name="Nishimura K."/>
        </authorList>
    </citation>
    <scope>NUCLEOTIDE SEQUENCE</scope>
</reference>
<evidence type="ECO:0000256" key="7">
    <source>
        <dbReference type="SAM" id="MobiDB-lite"/>
    </source>
</evidence>
<dbReference type="GO" id="GO:0008270">
    <property type="term" value="F:zinc ion binding"/>
    <property type="evidence" value="ECO:0007669"/>
    <property type="project" value="UniProtKB-KW"/>
</dbReference>
<dbReference type="SMART" id="SM00356">
    <property type="entry name" value="ZnF_C3H1"/>
    <property type="match status" value="3"/>
</dbReference>
<dbReference type="PANTHER" id="PTHR15725:SF0">
    <property type="entry name" value="ZINC FINGER CCCH DOMAIN-CONTAINING PROTEIN 32-LIKE"/>
    <property type="match status" value="1"/>
</dbReference>
<dbReference type="AlphaFoldDB" id="A0AA88DSK6"/>
<keyword evidence="4 6" id="KW-0862">Zinc</keyword>
<feature type="compositionally biased region" description="Basic and acidic residues" evidence="7">
    <location>
        <begin position="512"/>
        <end position="521"/>
    </location>
</feature>
<dbReference type="FunFam" id="4.10.1000.10:FF:000021">
    <property type="entry name" value="Zinc finger CCCH domain-containing protein 17"/>
    <property type="match status" value="1"/>
</dbReference>
<dbReference type="PANTHER" id="PTHR15725">
    <property type="entry name" value="ZN-FINGER, C-X8-C-X5-C-X3-H TYPE-CONTAINING"/>
    <property type="match status" value="1"/>
</dbReference>
<gene>
    <name evidence="9" type="ORF">TIFTF001_029980</name>
</gene>
<keyword evidence="10" id="KW-1185">Reference proteome</keyword>
<keyword evidence="5" id="KW-0238">DNA-binding</keyword>
<evidence type="ECO:0000256" key="1">
    <source>
        <dbReference type="ARBA" id="ARBA00022723"/>
    </source>
</evidence>
<proteinExistence type="predicted"/>
<feature type="compositionally biased region" description="Basic and acidic residues" evidence="7">
    <location>
        <begin position="235"/>
        <end position="245"/>
    </location>
</feature>
<dbReference type="InterPro" id="IPR036855">
    <property type="entry name" value="Znf_CCCH_sf"/>
</dbReference>
<protein>
    <recommendedName>
        <fullName evidence="8">C3H1-type domain-containing protein</fullName>
    </recommendedName>
</protein>
<name>A0AA88DSK6_FICCA</name>
<dbReference type="EMBL" id="BTGU01000103">
    <property type="protein sequence ID" value="GMN60896.1"/>
    <property type="molecule type" value="Genomic_DNA"/>
</dbReference>
<evidence type="ECO:0000256" key="6">
    <source>
        <dbReference type="PROSITE-ProRule" id="PRU00723"/>
    </source>
</evidence>
<sequence length="521" mass="59760">MDDEFQKRITDCVYFLASPLTCKKGFDCEYRHSEIARLNPRECWYWLSGSCLNPTCAFRHPPLDVHSGATSESVPTSVPVNKTNVPCFFYFNGFCNKGDRCSFLHDINAEAPPGEKLVKTTLENSEVPNPENNTIAVRESGSAAPANKPFIQQQTSKLIIPFATAKAEADTTVQPKVEFQILMPEDVTQKSGSSPISVSEGEETATINSDSPPAEEFVHRISYACEDDSSEEQVDDRIDPEERWESSPGFDVVVDDERENVDSEDDPEYVMAHDRERRDLNSHFRGYDYENQVEYDSRYAGTELQYERETYQRYNHPVSEDIFGDASNISVSHKRRLITMELAFDNHSYADLRDHLRRRRFNDSHSFTSLSRMCESSQQIGRIHGDPWRQDMDRMQLRESFASDVGRSGIESLKNNRAYSNGGRRHGFPRHAQKRQSRRPYKEKRFPKRRFPPSEVSSTTVPRERRYPQGFSTFSGPKTLTQIKEEKQKPENGCYSRKSSVDFQGPKPLSEILKDKGKLSC</sequence>
<evidence type="ECO:0000256" key="2">
    <source>
        <dbReference type="ARBA" id="ARBA00022737"/>
    </source>
</evidence>
<dbReference type="Gene3D" id="4.10.1000.10">
    <property type="entry name" value="Zinc finger, CCCH-type"/>
    <property type="match status" value="2"/>
</dbReference>
<dbReference type="InterPro" id="IPR000571">
    <property type="entry name" value="Znf_CCCH"/>
</dbReference>
<feature type="zinc finger region" description="C3H1-type" evidence="6">
    <location>
        <begin position="37"/>
        <end position="63"/>
    </location>
</feature>
<evidence type="ECO:0000256" key="3">
    <source>
        <dbReference type="ARBA" id="ARBA00022771"/>
    </source>
</evidence>
<evidence type="ECO:0000256" key="4">
    <source>
        <dbReference type="ARBA" id="ARBA00022833"/>
    </source>
</evidence>
<comment type="caution">
    <text evidence="9">The sequence shown here is derived from an EMBL/GenBank/DDBJ whole genome shotgun (WGS) entry which is preliminary data.</text>
</comment>
<evidence type="ECO:0000259" key="8">
    <source>
        <dbReference type="PROSITE" id="PS50103"/>
    </source>
</evidence>
<keyword evidence="3 6" id="KW-0863">Zinc-finger</keyword>
<dbReference type="Proteomes" id="UP001187192">
    <property type="component" value="Unassembled WGS sequence"/>
</dbReference>
<feature type="zinc finger region" description="C3H1-type" evidence="6">
    <location>
        <begin position="81"/>
        <end position="108"/>
    </location>
</feature>
<dbReference type="GO" id="GO:0003677">
    <property type="term" value="F:DNA binding"/>
    <property type="evidence" value="ECO:0007669"/>
    <property type="project" value="UniProtKB-KW"/>
</dbReference>
<feature type="domain" description="C3H1-type" evidence="8">
    <location>
        <begin position="81"/>
        <end position="108"/>
    </location>
</feature>
<accession>A0AA88DSK6</accession>
<dbReference type="Pfam" id="PF15663">
    <property type="entry name" value="zf-CCCH_3"/>
    <property type="match status" value="1"/>
</dbReference>
<feature type="compositionally biased region" description="Polar residues" evidence="7">
    <location>
        <begin position="470"/>
        <end position="482"/>
    </location>
</feature>
<feature type="domain" description="C3H1-type" evidence="8">
    <location>
        <begin position="6"/>
        <end position="35"/>
    </location>
</feature>
<feature type="compositionally biased region" description="Basic residues" evidence="7">
    <location>
        <begin position="423"/>
        <end position="451"/>
    </location>
</feature>
<feature type="region of interest" description="Disordered" evidence="7">
    <location>
        <begin position="408"/>
        <end position="521"/>
    </location>
</feature>
<feature type="domain" description="C3H1-type" evidence="8">
    <location>
        <begin position="37"/>
        <end position="63"/>
    </location>
</feature>
<dbReference type="GO" id="GO:0003729">
    <property type="term" value="F:mRNA binding"/>
    <property type="evidence" value="ECO:0007669"/>
    <property type="project" value="TreeGrafter"/>
</dbReference>
<organism evidence="9 10">
    <name type="scientific">Ficus carica</name>
    <name type="common">Common fig</name>
    <dbReference type="NCBI Taxonomy" id="3494"/>
    <lineage>
        <taxon>Eukaryota</taxon>
        <taxon>Viridiplantae</taxon>
        <taxon>Streptophyta</taxon>
        <taxon>Embryophyta</taxon>
        <taxon>Tracheophyta</taxon>
        <taxon>Spermatophyta</taxon>
        <taxon>Magnoliopsida</taxon>
        <taxon>eudicotyledons</taxon>
        <taxon>Gunneridae</taxon>
        <taxon>Pentapetalae</taxon>
        <taxon>rosids</taxon>
        <taxon>fabids</taxon>
        <taxon>Rosales</taxon>
        <taxon>Moraceae</taxon>
        <taxon>Ficeae</taxon>
        <taxon>Ficus</taxon>
    </lineage>
</organism>
<dbReference type="Pfam" id="PF14608">
    <property type="entry name" value="zf-CCCH_2"/>
    <property type="match status" value="1"/>
</dbReference>
<dbReference type="InterPro" id="IPR041686">
    <property type="entry name" value="Znf-CCCH_3"/>
</dbReference>
<keyword evidence="1 6" id="KW-0479">Metal-binding</keyword>
<evidence type="ECO:0000313" key="9">
    <source>
        <dbReference type="EMBL" id="GMN60896.1"/>
    </source>
</evidence>
<evidence type="ECO:0000313" key="10">
    <source>
        <dbReference type="Proteomes" id="UP001187192"/>
    </source>
</evidence>
<evidence type="ECO:0000256" key="5">
    <source>
        <dbReference type="ARBA" id="ARBA00023125"/>
    </source>
</evidence>
<dbReference type="PROSITE" id="PS50103">
    <property type="entry name" value="ZF_C3H1"/>
    <property type="match status" value="3"/>
</dbReference>
<feature type="region of interest" description="Disordered" evidence="7">
    <location>
        <begin position="227"/>
        <end position="247"/>
    </location>
</feature>
<dbReference type="SUPFAM" id="SSF90229">
    <property type="entry name" value="CCCH zinc finger"/>
    <property type="match status" value="1"/>
</dbReference>